<dbReference type="OrthoDB" id="10256524at2759"/>
<evidence type="ECO:0000259" key="1">
    <source>
        <dbReference type="Pfam" id="PF12583"/>
    </source>
</evidence>
<evidence type="ECO:0000313" key="2">
    <source>
        <dbReference type="EMBL" id="VDM82340.1"/>
    </source>
</evidence>
<keyword evidence="3" id="KW-1185">Reference proteome</keyword>
<name>A0A3P7J9Z6_STRVU</name>
<proteinExistence type="predicted"/>
<organism evidence="2 3">
    <name type="scientific">Strongylus vulgaris</name>
    <name type="common">Blood worm</name>
    <dbReference type="NCBI Taxonomy" id="40348"/>
    <lineage>
        <taxon>Eukaryota</taxon>
        <taxon>Metazoa</taxon>
        <taxon>Ecdysozoa</taxon>
        <taxon>Nematoda</taxon>
        <taxon>Chromadorea</taxon>
        <taxon>Rhabditida</taxon>
        <taxon>Rhabditina</taxon>
        <taxon>Rhabditomorpha</taxon>
        <taxon>Strongyloidea</taxon>
        <taxon>Strongylidae</taxon>
        <taxon>Strongylus</taxon>
    </lineage>
</organism>
<protein>
    <recommendedName>
        <fullName evidence="1">Tripeptidyl peptidase II C-terminal domain-containing protein</fullName>
    </recommendedName>
</protein>
<dbReference type="InterPro" id="IPR022232">
    <property type="entry name" value="TPPII_C_art"/>
</dbReference>
<evidence type="ECO:0000313" key="3">
    <source>
        <dbReference type="Proteomes" id="UP000270094"/>
    </source>
</evidence>
<accession>A0A3P7J9Z6</accession>
<dbReference type="Pfam" id="PF12583">
    <property type="entry name" value="TPPII_C"/>
    <property type="match status" value="1"/>
</dbReference>
<dbReference type="InterPro" id="IPR046939">
    <property type="entry name" value="TPPII_C_sf"/>
</dbReference>
<dbReference type="Proteomes" id="UP000270094">
    <property type="component" value="Unassembled WGS sequence"/>
</dbReference>
<dbReference type="Gene3D" id="1.25.40.710">
    <property type="match status" value="1"/>
</dbReference>
<dbReference type="AlphaFoldDB" id="A0A3P7J9Z6"/>
<feature type="domain" description="Tripeptidyl peptidase II C-terminal" evidence="1">
    <location>
        <begin position="216"/>
        <end position="257"/>
    </location>
</feature>
<reference evidence="2 3" key="1">
    <citation type="submission" date="2018-11" db="EMBL/GenBank/DDBJ databases">
        <authorList>
            <consortium name="Pathogen Informatics"/>
        </authorList>
    </citation>
    <scope>NUCLEOTIDE SEQUENCE [LARGE SCALE GENOMIC DNA]</scope>
</reference>
<gene>
    <name evidence="2" type="ORF">SVUK_LOCUS17338</name>
</gene>
<sequence>MYAENLAMGPVFRVPITMIVPETVSDVDFSVDHTFNNVTTIPIRQFIHVPAEATICRKQLEDDKCYRNSESYKILGPDSHEWTRSFPVIGDRTLEVCLVRSWTRSDVEGSVRVFTRFYGVQRNPNINLIHGCPYTPIRYTYKVDKGEYTAQVQVRHPETSQLELLMDTPLLVPKIVSVVGGCFLTGNLVVMSDSELKQADKTAVTYLFTEYSTRPNAIRDTQIAWLLKLKDPVAVDRLYSELIAKYPTHLPLLLTKMKLLVDKKVLRIIFL</sequence>
<dbReference type="EMBL" id="UYYB01117140">
    <property type="protein sequence ID" value="VDM82340.1"/>
    <property type="molecule type" value="Genomic_DNA"/>
</dbReference>